<gene>
    <name evidence="1" type="ORF">BO66DRAFT_127541</name>
</gene>
<name>A0ACD1H4K0_9EURO</name>
<keyword evidence="2" id="KW-1185">Reference proteome</keyword>
<protein>
    <submittedName>
        <fullName evidence="1">Uncharacterized protein</fullName>
    </submittedName>
</protein>
<sequence length="125" mass="14418">MWGCWLGSNCWRACRRDACRPCIVGSDQVNATLETFWYDLDQARRLMVLRTKIDRAISTSKLTEGAKALVRGRRDVFFGSFPPGRQWLLWKIARNMSRCDVGDTLDYIPILDLNGPEDTLWSTPF</sequence>
<proteinExistence type="predicted"/>
<organism evidence="1 2">
    <name type="scientific">Aspergillus aculeatinus CBS 121060</name>
    <dbReference type="NCBI Taxonomy" id="1448322"/>
    <lineage>
        <taxon>Eukaryota</taxon>
        <taxon>Fungi</taxon>
        <taxon>Dikarya</taxon>
        <taxon>Ascomycota</taxon>
        <taxon>Pezizomycotina</taxon>
        <taxon>Eurotiomycetes</taxon>
        <taxon>Eurotiomycetidae</taxon>
        <taxon>Eurotiales</taxon>
        <taxon>Aspergillaceae</taxon>
        <taxon>Aspergillus</taxon>
        <taxon>Aspergillus subgen. Circumdati</taxon>
    </lineage>
</organism>
<reference evidence="1" key="1">
    <citation type="submission" date="2018-02" db="EMBL/GenBank/DDBJ databases">
        <title>The genomes of Aspergillus section Nigri reveals drivers in fungal speciation.</title>
        <authorList>
            <consortium name="DOE Joint Genome Institute"/>
            <person name="Vesth T.C."/>
            <person name="Nybo J."/>
            <person name="Theobald S."/>
            <person name="Brandl J."/>
            <person name="Frisvad J.C."/>
            <person name="Nielsen K.F."/>
            <person name="Lyhne E.K."/>
            <person name="Kogle M.E."/>
            <person name="Kuo A."/>
            <person name="Riley R."/>
            <person name="Clum A."/>
            <person name="Nolan M."/>
            <person name="Lipzen A."/>
            <person name="Salamov A."/>
            <person name="Henrissat B."/>
            <person name="Wiebenga A."/>
            <person name="De vries R.P."/>
            <person name="Grigoriev I.V."/>
            <person name="Mortensen U.H."/>
            <person name="Andersen M.R."/>
            <person name="Baker S.E."/>
        </authorList>
    </citation>
    <scope>NUCLEOTIDE SEQUENCE</scope>
    <source>
        <strain evidence="1">CBS 121060</strain>
    </source>
</reference>
<dbReference type="EMBL" id="KZ824967">
    <property type="protein sequence ID" value="RAH68346.1"/>
    <property type="molecule type" value="Genomic_DNA"/>
</dbReference>
<dbReference type="Proteomes" id="UP000249661">
    <property type="component" value="Unassembled WGS sequence"/>
</dbReference>
<evidence type="ECO:0000313" key="2">
    <source>
        <dbReference type="Proteomes" id="UP000249661"/>
    </source>
</evidence>
<accession>A0ACD1H4K0</accession>
<evidence type="ECO:0000313" key="1">
    <source>
        <dbReference type="EMBL" id="RAH68346.1"/>
    </source>
</evidence>